<comment type="cofactor">
    <cofactor evidence="3">
        <name>Co(2+)</name>
        <dbReference type="ChEBI" id="CHEBI:48828"/>
    </cofactor>
</comment>
<keyword evidence="10" id="KW-0963">Cytoplasm</keyword>
<evidence type="ECO:0000256" key="7">
    <source>
        <dbReference type="ARBA" id="ARBA00005412"/>
    </source>
</evidence>
<evidence type="ECO:0000256" key="6">
    <source>
        <dbReference type="ARBA" id="ARBA00004661"/>
    </source>
</evidence>
<evidence type="ECO:0000256" key="14">
    <source>
        <dbReference type="ARBA" id="ARBA00022833"/>
    </source>
</evidence>
<keyword evidence="23" id="KW-1185">Reference proteome</keyword>
<dbReference type="GO" id="GO:0003856">
    <property type="term" value="F:3-dehydroquinate synthase activity"/>
    <property type="evidence" value="ECO:0007669"/>
    <property type="project" value="UniProtKB-EC"/>
</dbReference>
<dbReference type="RefSeq" id="WP_320005039.1">
    <property type="nucleotide sequence ID" value="NZ_JAUHJS010000007.1"/>
</dbReference>
<feature type="domain" description="3-dehydroquinate synthase N-terminal" evidence="20">
    <location>
        <begin position="52"/>
        <end position="164"/>
    </location>
</feature>
<evidence type="ECO:0000256" key="13">
    <source>
        <dbReference type="ARBA" id="ARBA00022741"/>
    </source>
</evidence>
<dbReference type="CDD" id="cd08195">
    <property type="entry name" value="DHQS"/>
    <property type="match status" value="1"/>
</dbReference>
<evidence type="ECO:0000256" key="16">
    <source>
        <dbReference type="ARBA" id="ARBA00023141"/>
    </source>
</evidence>
<dbReference type="PIRSF" id="PIRSF001455">
    <property type="entry name" value="DHQ_synth"/>
    <property type="match status" value="1"/>
</dbReference>
<evidence type="ECO:0000256" key="12">
    <source>
        <dbReference type="ARBA" id="ARBA00022723"/>
    </source>
</evidence>
<evidence type="ECO:0000256" key="4">
    <source>
        <dbReference type="ARBA" id="ARBA00003485"/>
    </source>
</evidence>
<evidence type="ECO:0000256" key="11">
    <source>
        <dbReference type="ARBA" id="ARBA00022605"/>
    </source>
</evidence>
<protein>
    <recommendedName>
        <fullName evidence="9 19">3-dehydroquinate synthase</fullName>
        <ecNumber evidence="8 19">4.2.3.4</ecNumber>
    </recommendedName>
</protein>
<sequence length="338" mass="37579">MKQPIQVSAPWRDLARFITQLQPDKLAVLVDENTHALCYPIIKEYFPAHKLIQISSGEIHKTIETCSSIWQALTDAQFSRHSLLVNLGGGVIGDMGGFCASTYKRGIRFINIPTTLLAQVDASVGGKLGIDFGGFKNQIGVFQIPDLVFAHPVFLKSLPEAELRSGFAEVIKHALISDTAWWNELSQKAWQNQDWEKHIRLSIALKERITTEDPTEKGIRKVLNFGHTLGHAIESLLLNTERKLLHGEAIAVGMVLASLLSQKKAGLSEAEGIAIRQYIASQFSLPRFSEEEIRQIIALAHQDKKNQQGIIKMVLLEGIGKPVFDIAVSEQEIAEVFQ</sequence>
<evidence type="ECO:0000256" key="10">
    <source>
        <dbReference type="ARBA" id="ARBA00022490"/>
    </source>
</evidence>
<keyword evidence="14" id="KW-0862">Zinc</keyword>
<keyword evidence="18" id="KW-0170">Cobalt</keyword>
<dbReference type="PANTHER" id="PTHR43622:SF7">
    <property type="entry name" value="3-DEHYDROQUINATE SYNTHASE, CHLOROPLASTIC"/>
    <property type="match status" value="1"/>
</dbReference>
<keyword evidence="17 22" id="KW-0456">Lyase</keyword>
<evidence type="ECO:0000313" key="22">
    <source>
        <dbReference type="EMBL" id="MDN4166502.1"/>
    </source>
</evidence>
<dbReference type="InterPro" id="IPR050071">
    <property type="entry name" value="Dehydroquinate_synthase"/>
</dbReference>
<comment type="caution">
    <text evidence="22">The sequence shown here is derived from an EMBL/GenBank/DDBJ whole genome shotgun (WGS) entry which is preliminary data.</text>
</comment>
<evidence type="ECO:0000256" key="18">
    <source>
        <dbReference type="ARBA" id="ARBA00023285"/>
    </source>
</evidence>
<dbReference type="PANTHER" id="PTHR43622">
    <property type="entry name" value="3-DEHYDROQUINATE SYNTHASE"/>
    <property type="match status" value="1"/>
</dbReference>
<dbReference type="InterPro" id="IPR056179">
    <property type="entry name" value="DHQS_C"/>
</dbReference>
<keyword evidence="12" id="KW-0479">Metal-binding</keyword>
<dbReference type="EMBL" id="JAUHJS010000007">
    <property type="protein sequence ID" value="MDN4166502.1"/>
    <property type="molecule type" value="Genomic_DNA"/>
</dbReference>
<evidence type="ECO:0000259" key="20">
    <source>
        <dbReference type="Pfam" id="PF01761"/>
    </source>
</evidence>
<dbReference type="InterPro" id="IPR030960">
    <property type="entry name" value="DHQS/DOIS_N"/>
</dbReference>
<dbReference type="Pfam" id="PF24621">
    <property type="entry name" value="DHQS_C"/>
    <property type="match status" value="1"/>
</dbReference>
<comment type="subcellular location">
    <subcellularLocation>
        <location evidence="5">Cytoplasm</location>
    </subcellularLocation>
</comment>
<dbReference type="EC" id="4.2.3.4" evidence="8 19"/>
<dbReference type="Proteomes" id="UP001168552">
    <property type="component" value="Unassembled WGS sequence"/>
</dbReference>
<accession>A0ABT8F7T3</accession>
<evidence type="ECO:0000256" key="3">
    <source>
        <dbReference type="ARBA" id="ARBA00001941"/>
    </source>
</evidence>
<dbReference type="Gene3D" id="3.40.50.1970">
    <property type="match status" value="1"/>
</dbReference>
<evidence type="ECO:0000256" key="17">
    <source>
        <dbReference type="ARBA" id="ARBA00023239"/>
    </source>
</evidence>
<keyword evidence="11" id="KW-0028">Amino-acid biosynthesis</keyword>
<dbReference type="InterPro" id="IPR030963">
    <property type="entry name" value="DHQ_synth_fam"/>
</dbReference>
<evidence type="ECO:0000259" key="21">
    <source>
        <dbReference type="Pfam" id="PF24621"/>
    </source>
</evidence>
<name>A0ABT8F7T3_9BACT</name>
<comment type="cofactor">
    <cofactor evidence="2">
        <name>NAD(+)</name>
        <dbReference type="ChEBI" id="CHEBI:57540"/>
    </cofactor>
</comment>
<evidence type="ECO:0000256" key="1">
    <source>
        <dbReference type="ARBA" id="ARBA00001393"/>
    </source>
</evidence>
<dbReference type="NCBIfam" id="TIGR01357">
    <property type="entry name" value="aroB"/>
    <property type="match status" value="1"/>
</dbReference>
<proteinExistence type="inferred from homology"/>
<comment type="catalytic activity">
    <reaction evidence="1">
        <text>7-phospho-2-dehydro-3-deoxy-D-arabino-heptonate = 3-dehydroquinate + phosphate</text>
        <dbReference type="Rhea" id="RHEA:21968"/>
        <dbReference type="ChEBI" id="CHEBI:32364"/>
        <dbReference type="ChEBI" id="CHEBI:43474"/>
        <dbReference type="ChEBI" id="CHEBI:58394"/>
        <dbReference type="EC" id="4.2.3.4"/>
    </reaction>
</comment>
<evidence type="ECO:0000256" key="8">
    <source>
        <dbReference type="ARBA" id="ARBA00013031"/>
    </source>
</evidence>
<gene>
    <name evidence="22" type="primary">aroB</name>
    <name evidence="22" type="ORF">QWY31_13410</name>
</gene>
<dbReference type="Gene3D" id="1.20.1090.10">
    <property type="entry name" value="Dehydroquinate synthase-like - alpha domain"/>
    <property type="match status" value="1"/>
</dbReference>
<keyword evidence="13" id="KW-0547">Nucleotide-binding</keyword>
<dbReference type="SUPFAM" id="SSF56796">
    <property type="entry name" value="Dehydroquinate synthase-like"/>
    <property type="match status" value="1"/>
</dbReference>
<dbReference type="InterPro" id="IPR016037">
    <property type="entry name" value="DHQ_synth_AroB"/>
</dbReference>
<comment type="similarity">
    <text evidence="7">Belongs to the sugar phosphate cyclases superfamily. Dehydroquinate synthase family.</text>
</comment>
<evidence type="ECO:0000256" key="9">
    <source>
        <dbReference type="ARBA" id="ARBA00017684"/>
    </source>
</evidence>
<reference evidence="22" key="1">
    <citation type="submission" date="2023-06" db="EMBL/GenBank/DDBJ databases">
        <title>Cytophagales bacterium Strain LB-30, isolated from soil.</title>
        <authorList>
            <person name="Liu B."/>
        </authorList>
    </citation>
    <scope>NUCLEOTIDE SEQUENCE</scope>
    <source>
        <strain evidence="22">LB-30</strain>
    </source>
</reference>
<keyword evidence="15" id="KW-0520">NAD</keyword>
<feature type="domain" description="3-dehydroquinate synthase C-terminal" evidence="21">
    <location>
        <begin position="166"/>
        <end position="306"/>
    </location>
</feature>
<evidence type="ECO:0000256" key="2">
    <source>
        <dbReference type="ARBA" id="ARBA00001911"/>
    </source>
</evidence>
<comment type="function">
    <text evidence="4">Catalyzes the conversion of 3-deoxy-D-arabino-heptulosonate 7-phosphate (DAHP) to dehydroquinate (DHQ).</text>
</comment>
<dbReference type="Pfam" id="PF01761">
    <property type="entry name" value="DHQ_synthase"/>
    <property type="match status" value="1"/>
</dbReference>
<evidence type="ECO:0000256" key="19">
    <source>
        <dbReference type="NCBIfam" id="TIGR01357"/>
    </source>
</evidence>
<comment type="pathway">
    <text evidence="6">Metabolic intermediate biosynthesis; chorismate biosynthesis; chorismate from D-erythrose 4-phosphate and phosphoenolpyruvate: step 2/7.</text>
</comment>
<evidence type="ECO:0000313" key="23">
    <source>
        <dbReference type="Proteomes" id="UP001168552"/>
    </source>
</evidence>
<organism evidence="22 23">
    <name type="scientific">Shiella aurantiaca</name>
    <dbReference type="NCBI Taxonomy" id="3058365"/>
    <lineage>
        <taxon>Bacteria</taxon>
        <taxon>Pseudomonadati</taxon>
        <taxon>Bacteroidota</taxon>
        <taxon>Cytophagia</taxon>
        <taxon>Cytophagales</taxon>
        <taxon>Shiellaceae</taxon>
        <taxon>Shiella</taxon>
    </lineage>
</organism>
<keyword evidence="16" id="KW-0057">Aromatic amino acid biosynthesis</keyword>
<evidence type="ECO:0000256" key="15">
    <source>
        <dbReference type="ARBA" id="ARBA00023027"/>
    </source>
</evidence>
<evidence type="ECO:0000256" key="5">
    <source>
        <dbReference type="ARBA" id="ARBA00004496"/>
    </source>
</evidence>